<dbReference type="EMBL" id="ML986604">
    <property type="protein sequence ID" value="KAF2265685.1"/>
    <property type="molecule type" value="Genomic_DNA"/>
</dbReference>
<sequence>MALNWDKLAKLKRDYPNPKFALSETQRQLKKRKDDPYLLGWQSEVLLSLRTDGKRILDNLKSIISHQPPINDRQLLTYTYELLAEATRRYDPSVACLTSIGTEGLKTWQNAAKTLQSRKARLDLWSELFICAMKEDCWEDVRYALQQASQERPQAKKTISFALILANQLAAEKVEAASSSIPSMNVQIQKAFAYKMVKKAYENTLASSEDPLRIESMRDVRFMTQIFIRQQRAEELGGLMGTQVPEIQKIVAPSFVELTLLVLGSLQKENRWKELLEYATSPTCCRIWDATIQPDQLTTNEKLLLNSWEYWSRIMEAKKHGASESIAIEAVKHDLAEKLPKFEQALQEREYNLTRMALSSFVDHSYLLELCKSYWRRYSQRSSCFYDLLRFVQQLDLDQQQDFHTFIKESAEQLKSQSESDAELSMSNWVQVETNVVRFEYLLTIAVDGPNIDVTEAFISNAVRLYQVAVQLKDGSNHNVGVLVVMGLLNLHYQLVHSKAGNKNDYDRMRKTASILLQAGFLLLHLTAGDSGKQDRSLLLLSTQIHLYLGLGTIAFEQYRHARVKEILNDTLSYLLLSGISQIHPFNATGTKKFSADSELASVIKTIKRMESKANELIYTDIQYFQYDQAIELLEFQRKLKSSATKHFCLIERRRIARLRGDPIDASLTLDLKEYQNITDNRDFTILPYYGTSNDFRFSSLFNPRGFPRLYWIYARYALQEKTSRLLYNEKTYEELDKPMSDLAQQNKNNVQNEPIETELHAYWETIGELTEAIYAGSSNQTDIRSLFQDLQKHVTGIEDVVKELIWSETDHEPGNKSAMPYERGLRFLYGHLEVLQASFRLCDVAKDHLKKNNSTLKGKVDAKAIEAFQKSVKTAYSAIGECATSRIDALKKNGVASLLEQAKWGSTGEGLQEILEKDEQRVYAAEYVDAAVEALKGVTKVKLK</sequence>
<dbReference type="InterPro" id="IPR019183">
    <property type="entry name" value="NAA25_NatB_aux_su"/>
</dbReference>
<dbReference type="Pfam" id="PF09797">
    <property type="entry name" value="NatB_MDM20"/>
    <property type="match status" value="1"/>
</dbReference>
<gene>
    <name evidence="1" type="ORF">CC78DRAFT_184270</name>
</gene>
<evidence type="ECO:0000313" key="2">
    <source>
        <dbReference type="Proteomes" id="UP000800093"/>
    </source>
</evidence>
<dbReference type="Proteomes" id="UP000800093">
    <property type="component" value="Unassembled WGS sequence"/>
</dbReference>
<reference evidence="2" key="1">
    <citation type="journal article" date="2020" name="Stud. Mycol.">
        <title>101 Dothideomycetes genomes: A test case for predicting lifestyles and emergence of pathogens.</title>
        <authorList>
            <person name="Haridas S."/>
            <person name="Albert R."/>
            <person name="Binder M."/>
            <person name="Bloem J."/>
            <person name="LaButti K."/>
            <person name="Salamov A."/>
            <person name="Andreopoulos B."/>
            <person name="Baker S."/>
            <person name="Barry K."/>
            <person name="Bills G."/>
            <person name="Bluhm B."/>
            <person name="Cannon C."/>
            <person name="Castanera R."/>
            <person name="Culley D."/>
            <person name="Daum C."/>
            <person name="Ezra D."/>
            <person name="Gonzalez J."/>
            <person name="Henrissat B."/>
            <person name="Kuo A."/>
            <person name="Liang C."/>
            <person name="Lipzen A."/>
            <person name="Lutzoni F."/>
            <person name="Magnuson J."/>
            <person name="Mondo S."/>
            <person name="Nolan M."/>
            <person name="Ohm R."/>
            <person name="Pangilinan J."/>
            <person name="Park H.-J."/>
            <person name="Ramirez L."/>
            <person name="Alfaro M."/>
            <person name="Sun H."/>
            <person name="Tritt A."/>
            <person name="Yoshinaga Y."/>
            <person name="Zwiers L.-H."/>
            <person name="Turgeon B."/>
            <person name="Goodwin S."/>
            <person name="Spatafora J."/>
            <person name="Crous P."/>
            <person name="Grigoriev I."/>
        </authorList>
    </citation>
    <scope>NUCLEOTIDE SEQUENCE [LARGE SCALE GENOMIC DNA]</scope>
    <source>
        <strain evidence="2">CBS 304.66</strain>
    </source>
</reference>
<protein>
    <recommendedName>
        <fullName evidence="3">N-acetyltransferase B complex non catalytic subunit-domain-containing protein</fullName>
    </recommendedName>
</protein>
<name>A0A9P4KBT9_9PLEO</name>
<dbReference type="OrthoDB" id="24670at2759"/>
<dbReference type="AlphaFoldDB" id="A0A9P4KBT9"/>
<proteinExistence type="predicted"/>
<comment type="caution">
    <text evidence="1">The sequence shown here is derived from an EMBL/GenBank/DDBJ whole genome shotgun (WGS) entry which is preliminary data.</text>
</comment>
<evidence type="ECO:0008006" key="3">
    <source>
        <dbReference type="Google" id="ProtNLM"/>
    </source>
</evidence>
<evidence type="ECO:0000313" key="1">
    <source>
        <dbReference type="EMBL" id="KAF2265685.1"/>
    </source>
</evidence>
<keyword evidence="2" id="KW-1185">Reference proteome</keyword>
<accession>A0A9P4KBT9</accession>
<organism evidence="1 2">
    <name type="scientific">Lojkania enalia</name>
    <dbReference type="NCBI Taxonomy" id="147567"/>
    <lineage>
        <taxon>Eukaryota</taxon>
        <taxon>Fungi</taxon>
        <taxon>Dikarya</taxon>
        <taxon>Ascomycota</taxon>
        <taxon>Pezizomycotina</taxon>
        <taxon>Dothideomycetes</taxon>
        <taxon>Pleosporomycetidae</taxon>
        <taxon>Pleosporales</taxon>
        <taxon>Pleosporales incertae sedis</taxon>
        <taxon>Lojkania</taxon>
    </lineage>
</organism>